<evidence type="ECO:0000259" key="1">
    <source>
        <dbReference type="Pfam" id="PF14028"/>
    </source>
</evidence>
<organism evidence="2 3">
    <name type="scientific">Streptomonospora litoralis</name>
    <dbReference type="NCBI Taxonomy" id="2498135"/>
    <lineage>
        <taxon>Bacteria</taxon>
        <taxon>Bacillati</taxon>
        <taxon>Actinomycetota</taxon>
        <taxon>Actinomycetes</taxon>
        <taxon>Streptosporangiales</taxon>
        <taxon>Nocardiopsidaceae</taxon>
        <taxon>Streptomonospora</taxon>
    </lineage>
</organism>
<evidence type="ECO:0000313" key="2">
    <source>
        <dbReference type="EMBL" id="QBI53049.1"/>
    </source>
</evidence>
<dbReference type="EMBL" id="CP036455">
    <property type="protein sequence ID" value="QBI53049.1"/>
    <property type="molecule type" value="Genomic_DNA"/>
</dbReference>
<proteinExistence type="predicted"/>
<dbReference type="InterPro" id="IPR023809">
    <property type="entry name" value="Thiopep_bacteriocin_synth_dom"/>
</dbReference>
<dbReference type="KEGG" id="strr:EKD16_06255"/>
<reference evidence="2 3" key="1">
    <citation type="submission" date="2019-02" db="EMBL/GenBank/DDBJ databases">
        <authorList>
            <person name="Khodamoradi S."/>
            <person name="Hahnke R.L."/>
            <person name="Kaempfer P."/>
            <person name="Schumann P."/>
            <person name="Rohde M."/>
            <person name="Steinert M."/>
            <person name="Luzhetskyy A."/>
            <person name="Wink J."/>
            <person name="Ruckert C."/>
        </authorList>
    </citation>
    <scope>NUCLEOTIDE SEQUENCE [LARGE SCALE GENOMIC DNA]</scope>
    <source>
        <strain evidence="2 3">M2</strain>
    </source>
</reference>
<dbReference type="OrthoDB" id="3607295at2"/>
<keyword evidence="3" id="KW-1185">Reference proteome</keyword>
<name>A0A4P6Q2F9_9ACTN</name>
<feature type="domain" description="Thiopeptide-type bacteriocin biosynthesis" evidence="1">
    <location>
        <begin position="12"/>
        <end position="303"/>
    </location>
</feature>
<dbReference type="RefSeq" id="WP_131097486.1">
    <property type="nucleotide sequence ID" value="NZ_CP036455.1"/>
</dbReference>
<evidence type="ECO:0000313" key="3">
    <source>
        <dbReference type="Proteomes" id="UP000292235"/>
    </source>
</evidence>
<dbReference type="NCBIfam" id="TIGR03891">
    <property type="entry name" value="thiopep_ocin"/>
    <property type="match status" value="2"/>
</dbReference>
<gene>
    <name evidence="2" type="ORF">EKD16_06255</name>
</gene>
<dbReference type="Proteomes" id="UP000292235">
    <property type="component" value="Chromosome"/>
</dbReference>
<dbReference type="AlphaFoldDB" id="A0A4P6Q2F9"/>
<sequence length="313" mass="34773">MSSTGTDRDSEWRPLHVYLPMSRQPAFLRDVIHPVVRDAGMRDRFWYLRYWQGGPHIRFRLHRASEETVESVRSALAAAVQPLTAEEAAEYEEQSANQPGLAGLEGAKPLEVRAAGTVEDAVYSPEYAKYGGTTGLRIAEELFRSTSTAVLDLLADRTDAELKASPAGLAIRVMAMSLKGSGLGMEQSRHFLSSYEEDWRRWVPPGYDKQWAGMYEKTRSNVMRLCGAVWRDGVTDVFHDTYAAALHSTRMVQAGSAGGDLAELALEETPYAHCLANYIHTTNNRLGILPAAEAFLAYVIQRSLAELQDEFNG</sequence>
<accession>A0A4P6Q2F9</accession>
<dbReference type="Pfam" id="PF14028">
    <property type="entry name" value="Lant_dehydr_C"/>
    <property type="match status" value="1"/>
</dbReference>
<protein>
    <recommendedName>
        <fullName evidence="1">Thiopeptide-type bacteriocin biosynthesis domain-containing protein</fullName>
    </recommendedName>
</protein>